<sequence>MSAVQVRFAGPGVDGNLAALVADAWMNTHPWDYWLAPSKLRPEAEQAMESLRAALEHHPRHAFCIHLFIHLTEASGDTSLLAEARPFAELLPQLVPGAPHLVHMGFHTLMHTGDYHEGDLDNEQASLQPRQIYPMHNLDTLSWACRIQGRSQCSLDAADRLERLALPLVGSGIFETGFPPSRFAAQRPLTLVAFGMHEAILAARSPLPCAADAFLCGIWHFARGAAHAGSGHLDAALRELRLLQQQHSAVAATSRPAGRPWQNFNGSSKWGVFPAEQILELAVWELRARFARAEHEQFDAWQKGAQKLSQTEELEAWEAALTTEAALSYDEPPPWFLPVGVRLGDSLLRAGKYREAAKVFNTSLQNLPHNGWALFGQLQLCQLLKSSRLNAVGCQDQQLLFTAAWRRADVRLASAADIAGPTKLTQTEINAIVGSQKLGFPGLWLLVALTVLGFMAAATWMAASASACTACIACAGYKQLADGGDARCLRKSAGAGEQGEAA</sequence>
<reference evidence="3" key="1">
    <citation type="submission" date="2021-02" db="EMBL/GenBank/DDBJ databases">
        <authorList>
            <person name="Dougan E. K."/>
            <person name="Rhodes N."/>
            <person name="Thang M."/>
            <person name="Chan C."/>
        </authorList>
    </citation>
    <scope>NUCLEOTIDE SEQUENCE</scope>
</reference>
<dbReference type="PANTHER" id="PTHR45588:SF1">
    <property type="entry name" value="WW DOMAIN-CONTAINING PROTEIN"/>
    <property type="match status" value="1"/>
</dbReference>
<evidence type="ECO:0000256" key="2">
    <source>
        <dbReference type="SAM" id="Phobius"/>
    </source>
</evidence>
<gene>
    <name evidence="3" type="ORF">PGLA1383_LOCUS7465</name>
</gene>
<organism evidence="3 4">
    <name type="scientific">Polarella glacialis</name>
    <name type="common">Dinoflagellate</name>
    <dbReference type="NCBI Taxonomy" id="89957"/>
    <lineage>
        <taxon>Eukaryota</taxon>
        <taxon>Sar</taxon>
        <taxon>Alveolata</taxon>
        <taxon>Dinophyceae</taxon>
        <taxon>Suessiales</taxon>
        <taxon>Suessiaceae</taxon>
        <taxon>Polarella</taxon>
    </lineage>
</organism>
<accession>A0A813DR26</accession>
<keyword evidence="4" id="KW-1185">Reference proteome</keyword>
<feature type="transmembrane region" description="Helical" evidence="2">
    <location>
        <begin position="443"/>
        <end position="463"/>
    </location>
</feature>
<dbReference type="OrthoDB" id="286107at2759"/>
<name>A0A813DR26_POLGL</name>
<dbReference type="OMA" id="FHMPAHI"/>
<evidence type="ECO:0000313" key="4">
    <source>
        <dbReference type="Proteomes" id="UP000654075"/>
    </source>
</evidence>
<dbReference type="PROSITE" id="PS50005">
    <property type="entry name" value="TPR"/>
    <property type="match status" value="1"/>
</dbReference>
<proteinExistence type="predicted"/>
<keyword evidence="2" id="KW-1133">Transmembrane helix</keyword>
<protein>
    <submittedName>
        <fullName evidence="3">Uncharacterized protein</fullName>
    </submittedName>
</protein>
<dbReference type="AlphaFoldDB" id="A0A813DR26"/>
<dbReference type="SUPFAM" id="SSF48452">
    <property type="entry name" value="TPR-like"/>
    <property type="match status" value="1"/>
</dbReference>
<comment type="caution">
    <text evidence="3">The sequence shown here is derived from an EMBL/GenBank/DDBJ whole genome shotgun (WGS) entry which is preliminary data.</text>
</comment>
<dbReference type="InterPro" id="IPR019734">
    <property type="entry name" value="TPR_rpt"/>
</dbReference>
<keyword evidence="2" id="KW-0472">Membrane</keyword>
<evidence type="ECO:0000256" key="1">
    <source>
        <dbReference type="PROSITE-ProRule" id="PRU00339"/>
    </source>
</evidence>
<keyword evidence="1" id="KW-0802">TPR repeat</keyword>
<dbReference type="EMBL" id="CAJNNV010003255">
    <property type="protein sequence ID" value="CAE8588675.1"/>
    <property type="molecule type" value="Genomic_DNA"/>
</dbReference>
<dbReference type="Proteomes" id="UP000654075">
    <property type="component" value="Unassembled WGS sequence"/>
</dbReference>
<evidence type="ECO:0000313" key="3">
    <source>
        <dbReference type="EMBL" id="CAE8588675.1"/>
    </source>
</evidence>
<feature type="repeat" description="TPR" evidence="1">
    <location>
        <begin position="337"/>
        <end position="370"/>
    </location>
</feature>
<keyword evidence="2" id="KW-0812">Transmembrane</keyword>
<dbReference type="PANTHER" id="PTHR45588">
    <property type="entry name" value="TPR DOMAIN-CONTAINING PROTEIN"/>
    <property type="match status" value="1"/>
</dbReference>
<dbReference type="InterPro" id="IPR011990">
    <property type="entry name" value="TPR-like_helical_dom_sf"/>
</dbReference>
<dbReference type="Gene3D" id="1.25.40.10">
    <property type="entry name" value="Tetratricopeptide repeat domain"/>
    <property type="match status" value="1"/>
</dbReference>